<dbReference type="InterPro" id="IPR059100">
    <property type="entry name" value="TSP3_bac"/>
</dbReference>
<evidence type="ECO:0000256" key="4">
    <source>
        <dbReference type="ARBA" id="ARBA00022837"/>
    </source>
</evidence>
<protein>
    <recommendedName>
        <fullName evidence="6">VWFA domain-containing protein</fullName>
    </recommendedName>
</protein>
<gene>
    <name evidence="7" type="ORF">DI536_16355</name>
</gene>
<dbReference type="SUPFAM" id="SSF103647">
    <property type="entry name" value="TSP type-3 repeat"/>
    <property type="match status" value="1"/>
</dbReference>
<evidence type="ECO:0000256" key="3">
    <source>
        <dbReference type="ARBA" id="ARBA00022729"/>
    </source>
</evidence>
<dbReference type="Proteomes" id="UP000249061">
    <property type="component" value="Unassembled WGS sequence"/>
</dbReference>
<evidence type="ECO:0000256" key="2">
    <source>
        <dbReference type="ARBA" id="ARBA00022525"/>
    </source>
</evidence>
<accession>A0A2W5T962</accession>
<dbReference type="InterPro" id="IPR002035">
    <property type="entry name" value="VWF_A"/>
</dbReference>
<dbReference type="GO" id="GO:0005509">
    <property type="term" value="F:calcium ion binding"/>
    <property type="evidence" value="ECO:0007669"/>
    <property type="project" value="InterPro"/>
</dbReference>
<proteinExistence type="predicted"/>
<dbReference type="InterPro" id="IPR036465">
    <property type="entry name" value="vWFA_dom_sf"/>
</dbReference>
<name>A0A2W5T962_9BACT</name>
<dbReference type="AlphaFoldDB" id="A0A2W5T962"/>
<evidence type="ECO:0000256" key="1">
    <source>
        <dbReference type="ARBA" id="ARBA00004613"/>
    </source>
</evidence>
<sequence length="645" mass="70715">MLAACSDALIQRPPKDDINVDNKLAVSGRVCTSRPNTDGFPVKVVMIVDQSGSMCISDPPGSQGQMGFCEMYGTTPPGVTQPARVRALNRLLDQFEQQRNVQVALVPFETNVKDPWPVAVGPNAERFARPDATLRTRVNTLQAQLGKGTDYQGALAYTYALISSDITRQELEDPSVLPRTRYVVVFVTDGVPYPKCAANDGLTQFADDLNPDLTWADSFGSGNFCNQIDPDDPDAITGYIAGTDRNQNYQLFSYVKQIADLKDQFNIGDIRLHTVLMFNEEAVRNCGPICQDVYGEYVRYPGRVPVADGPAAARSIASWTLQQLAIRGNGVYQEFSNFSGLAQLNLGALDYSSLYSPNVMKSFMVQGLSSEAGESGRVVDTDGDGLIDELDNDFTHKTNRFLADSDEDGFDDFFEVRRADDGFRPYEKDGRGCDPASPLTPGCTIRDTDGDGLSFYAEEYLGTRRGLVDSDGDGVPDGLEVKYGLDPLARQLSGLDTDGDGTPDSEEFRMGSNPVSRDRPFQEKAAFRYRITAEKQADDRVCYDFTVSNLSLVTPPNRAGLTQGYNLFKVWFSEAPESGVATDYGVWRTACAWAQYSPPSLRVPAGPETDAIPDDRFFEPQNLITEAHYNDPAKCVGVSPARAAE</sequence>
<dbReference type="Gene3D" id="3.40.50.410">
    <property type="entry name" value="von Willebrand factor, type A domain"/>
    <property type="match status" value="1"/>
</dbReference>
<reference evidence="7 8" key="1">
    <citation type="submission" date="2017-08" db="EMBL/GenBank/DDBJ databases">
        <title>Infants hospitalized years apart are colonized by the same room-sourced microbial strains.</title>
        <authorList>
            <person name="Brooks B."/>
            <person name="Olm M.R."/>
            <person name="Firek B.A."/>
            <person name="Baker R."/>
            <person name="Thomas B.C."/>
            <person name="Morowitz M.J."/>
            <person name="Banfield J.F."/>
        </authorList>
    </citation>
    <scope>NUCLEOTIDE SEQUENCE [LARGE SCALE GENOMIC DNA]</scope>
    <source>
        <strain evidence="7">S2_003_000_R2_14</strain>
    </source>
</reference>
<evidence type="ECO:0000313" key="8">
    <source>
        <dbReference type="Proteomes" id="UP000249061"/>
    </source>
</evidence>
<dbReference type="InterPro" id="IPR028974">
    <property type="entry name" value="TSP_type-3_rpt"/>
</dbReference>
<dbReference type="NCBIfam" id="NF047639">
    <property type="entry name" value="throspo3_MtsD"/>
    <property type="match status" value="1"/>
</dbReference>
<keyword evidence="3" id="KW-0732">Signal</keyword>
<evidence type="ECO:0000313" key="7">
    <source>
        <dbReference type="EMBL" id="PZR12070.1"/>
    </source>
</evidence>
<feature type="region of interest" description="Disordered" evidence="5">
    <location>
        <begin position="492"/>
        <end position="516"/>
    </location>
</feature>
<keyword evidence="2" id="KW-0964">Secreted</keyword>
<dbReference type="Pfam" id="PF18884">
    <property type="entry name" value="TSP3_bac"/>
    <property type="match status" value="3"/>
</dbReference>
<evidence type="ECO:0000256" key="5">
    <source>
        <dbReference type="SAM" id="MobiDB-lite"/>
    </source>
</evidence>
<comment type="caution">
    <text evidence="7">The sequence shown here is derived from an EMBL/GenBank/DDBJ whole genome shotgun (WGS) entry which is preliminary data.</text>
</comment>
<dbReference type="Gene3D" id="4.10.1080.10">
    <property type="entry name" value="TSP type-3 repeat"/>
    <property type="match status" value="1"/>
</dbReference>
<evidence type="ECO:0000259" key="6">
    <source>
        <dbReference type="PROSITE" id="PS50234"/>
    </source>
</evidence>
<dbReference type="CDD" id="cd00198">
    <property type="entry name" value="vWFA"/>
    <property type="match status" value="1"/>
</dbReference>
<dbReference type="EMBL" id="QFQP01000013">
    <property type="protein sequence ID" value="PZR12070.1"/>
    <property type="molecule type" value="Genomic_DNA"/>
</dbReference>
<organism evidence="7 8">
    <name type="scientific">Archangium gephyra</name>
    <dbReference type="NCBI Taxonomy" id="48"/>
    <lineage>
        <taxon>Bacteria</taxon>
        <taxon>Pseudomonadati</taxon>
        <taxon>Myxococcota</taxon>
        <taxon>Myxococcia</taxon>
        <taxon>Myxococcales</taxon>
        <taxon>Cystobacterineae</taxon>
        <taxon>Archangiaceae</taxon>
        <taxon>Archangium</taxon>
    </lineage>
</organism>
<comment type="subcellular location">
    <subcellularLocation>
        <location evidence="1">Secreted</location>
    </subcellularLocation>
</comment>
<dbReference type="SUPFAM" id="SSF53300">
    <property type="entry name" value="vWA-like"/>
    <property type="match status" value="1"/>
</dbReference>
<keyword evidence="4" id="KW-0106">Calcium</keyword>
<dbReference type="PROSITE" id="PS50234">
    <property type="entry name" value="VWFA"/>
    <property type="match status" value="1"/>
</dbReference>
<feature type="domain" description="VWFA" evidence="6">
    <location>
        <begin position="43"/>
        <end position="293"/>
    </location>
</feature>